<gene>
    <name evidence="3" type="ORF">HX37_15100</name>
</gene>
<dbReference type="SUPFAM" id="SSF51735">
    <property type="entry name" value="NAD(P)-binding Rossmann-fold domains"/>
    <property type="match status" value="1"/>
</dbReference>
<evidence type="ECO:0000259" key="2">
    <source>
        <dbReference type="Pfam" id="PF01232"/>
    </source>
</evidence>
<dbReference type="InterPro" id="IPR050988">
    <property type="entry name" value="Mannitol_DH/Oxidoreductase"/>
</dbReference>
<dbReference type="EMBL" id="AAGKHU010000049">
    <property type="protein sequence ID" value="EBP0012122.1"/>
    <property type="molecule type" value="Genomic_DNA"/>
</dbReference>
<comment type="caution">
    <text evidence="3">The sequence shown here is derived from an EMBL/GenBank/DDBJ whole genome shotgun (WGS) entry which is preliminary data.</text>
</comment>
<protein>
    <submittedName>
        <fullName evidence="3">Fructuronate reductase</fullName>
    </submittedName>
</protein>
<keyword evidence="1" id="KW-0560">Oxidoreductase</keyword>
<reference evidence="3" key="1">
    <citation type="submission" date="2018-07" db="EMBL/GenBank/DDBJ databases">
        <authorList>
            <consortium name="GenomeTrakr network: Whole genome sequencing for foodborne pathogen traceback"/>
        </authorList>
    </citation>
    <scope>NUCLEOTIDE SEQUENCE</scope>
    <source>
        <strain evidence="3">CFSAN018538</strain>
    </source>
</reference>
<name>A0A5U2F119_SALER</name>
<feature type="non-terminal residue" evidence="3">
    <location>
        <position position="135"/>
    </location>
</feature>
<accession>A0A5U2F119</accession>
<evidence type="ECO:0000313" key="3">
    <source>
        <dbReference type="EMBL" id="EBP0012122.1"/>
    </source>
</evidence>
<dbReference type="InterPro" id="IPR036291">
    <property type="entry name" value="NAD(P)-bd_dom_sf"/>
</dbReference>
<sequence>MDTIARQLDAARHQFKTTYPRQGMEANIVHIGFGAFHRGHQAVYNDLTNEITGNRWGIFELNLFGDAELVDALNAQEGLFSVVETSASAINSRLVRTITGALHTPNSGIQAAIEKLTEPQVKIVSLTITEKGYCT</sequence>
<dbReference type="PANTHER" id="PTHR43362:SF1">
    <property type="entry name" value="MANNITOL DEHYDROGENASE 2-RELATED"/>
    <property type="match status" value="1"/>
</dbReference>
<dbReference type="GO" id="GO:0016616">
    <property type="term" value="F:oxidoreductase activity, acting on the CH-OH group of donors, NAD or NADP as acceptor"/>
    <property type="evidence" value="ECO:0007669"/>
    <property type="project" value="TreeGrafter"/>
</dbReference>
<dbReference type="Gene3D" id="3.40.50.720">
    <property type="entry name" value="NAD(P)-binding Rossmann-like Domain"/>
    <property type="match status" value="1"/>
</dbReference>
<dbReference type="InterPro" id="IPR013131">
    <property type="entry name" value="Mannitol_DH_N"/>
</dbReference>
<organism evidence="3">
    <name type="scientific">Salmonella enterica</name>
    <name type="common">Salmonella choleraesuis</name>
    <dbReference type="NCBI Taxonomy" id="28901"/>
    <lineage>
        <taxon>Bacteria</taxon>
        <taxon>Pseudomonadati</taxon>
        <taxon>Pseudomonadota</taxon>
        <taxon>Gammaproteobacteria</taxon>
        <taxon>Enterobacterales</taxon>
        <taxon>Enterobacteriaceae</taxon>
        <taxon>Salmonella</taxon>
    </lineage>
</organism>
<evidence type="ECO:0000256" key="1">
    <source>
        <dbReference type="ARBA" id="ARBA00023002"/>
    </source>
</evidence>
<dbReference type="Pfam" id="PF01232">
    <property type="entry name" value="Mannitol_dh"/>
    <property type="match status" value="1"/>
</dbReference>
<dbReference type="PANTHER" id="PTHR43362">
    <property type="entry name" value="MANNITOL DEHYDROGENASE DSF1-RELATED"/>
    <property type="match status" value="1"/>
</dbReference>
<dbReference type="AlphaFoldDB" id="A0A5U2F119"/>
<proteinExistence type="predicted"/>
<feature type="domain" description="Mannitol dehydrogenase N-terminal" evidence="2">
    <location>
        <begin position="27"/>
        <end position="132"/>
    </location>
</feature>